<reference evidence="2 3" key="1">
    <citation type="journal article" date="2021" name="BMC Genomics">
        <title>Datura genome reveals duplications of psychoactive alkaloid biosynthetic genes and high mutation rate following tissue culture.</title>
        <authorList>
            <person name="Rajewski A."/>
            <person name="Carter-House D."/>
            <person name="Stajich J."/>
            <person name="Litt A."/>
        </authorList>
    </citation>
    <scope>NUCLEOTIDE SEQUENCE [LARGE SCALE GENOMIC DNA]</scope>
    <source>
        <strain evidence="2">AR-01</strain>
    </source>
</reference>
<protein>
    <recommendedName>
        <fullName evidence="4">Calmodulin-binding protein</fullName>
    </recommendedName>
</protein>
<dbReference type="InterPro" id="IPR012442">
    <property type="entry name" value="DUF1645_plant"/>
</dbReference>
<proteinExistence type="predicted"/>
<comment type="caution">
    <text evidence="2">The sequence shown here is derived from an EMBL/GenBank/DDBJ whole genome shotgun (WGS) entry which is preliminary data.</text>
</comment>
<feature type="region of interest" description="Disordered" evidence="1">
    <location>
        <begin position="122"/>
        <end position="162"/>
    </location>
</feature>
<dbReference type="PANTHER" id="PTHR33095:SF126">
    <property type="entry name" value="CALMODULIN-BINDING PROTEIN"/>
    <property type="match status" value="1"/>
</dbReference>
<keyword evidence="3" id="KW-1185">Reference proteome</keyword>
<evidence type="ECO:0000313" key="2">
    <source>
        <dbReference type="EMBL" id="MCD7447926.1"/>
    </source>
</evidence>
<gene>
    <name evidence="2" type="ORF">HAX54_036294</name>
</gene>
<evidence type="ECO:0000313" key="3">
    <source>
        <dbReference type="Proteomes" id="UP000823775"/>
    </source>
</evidence>
<accession>A0ABS8RNU7</accession>
<evidence type="ECO:0000256" key="1">
    <source>
        <dbReference type="SAM" id="MobiDB-lite"/>
    </source>
</evidence>
<dbReference type="PANTHER" id="PTHR33095">
    <property type="entry name" value="OS07G0619500 PROTEIN"/>
    <property type="match status" value="1"/>
</dbReference>
<name>A0ABS8RNU7_DATST</name>
<sequence>MKREVMVVPSPPVDFNFDSACTTPYISASSSPQRFGTFFLSAPTSPARVSSALYDEQFSNNISAVAVKATVGEVPFDWEEKPGIPKSREISSTARDDDDDFVFDFSGQLERSSFSAADELFDGGKIRPLKPPPRLQNNEADHKRPFDSPRSPKQRFKQTFSPRNKKEFDPFAAAIEHNARRENINLPGRGKIKNSASSKPKKTRSLSVPDLLFDHESNQETTKTNSSSLSSLILLWYRKWKLKDLFLFRSASEGRASSTKDEYLNKFLKKAREKEEEDDVVKTSSFRSTASSVGSSSVSSSLMRRREVSAHELHYTLNRALSEEMKRKTFLPYKKLGVLGCLGFIPSMDDTSFRSVASSMSMTRR</sequence>
<organism evidence="2 3">
    <name type="scientific">Datura stramonium</name>
    <name type="common">Jimsonweed</name>
    <name type="synonym">Common thornapple</name>
    <dbReference type="NCBI Taxonomy" id="4076"/>
    <lineage>
        <taxon>Eukaryota</taxon>
        <taxon>Viridiplantae</taxon>
        <taxon>Streptophyta</taxon>
        <taxon>Embryophyta</taxon>
        <taxon>Tracheophyta</taxon>
        <taxon>Spermatophyta</taxon>
        <taxon>Magnoliopsida</taxon>
        <taxon>eudicotyledons</taxon>
        <taxon>Gunneridae</taxon>
        <taxon>Pentapetalae</taxon>
        <taxon>asterids</taxon>
        <taxon>lamiids</taxon>
        <taxon>Solanales</taxon>
        <taxon>Solanaceae</taxon>
        <taxon>Solanoideae</taxon>
        <taxon>Datureae</taxon>
        <taxon>Datura</taxon>
    </lineage>
</organism>
<evidence type="ECO:0008006" key="4">
    <source>
        <dbReference type="Google" id="ProtNLM"/>
    </source>
</evidence>
<dbReference type="Proteomes" id="UP000823775">
    <property type="component" value="Unassembled WGS sequence"/>
</dbReference>
<dbReference type="Pfam" id="PF07816">
    <property type="entry name" value="DUF1645"/>
    <property type="match status" value="1"/>
</dbReference>
<dbReference type="EMBL" id="JACEIK010000048">
    <property type="protein sequence ID" value="MCD7447926.1"/>
    <property type="molecule type" value="Genomic_DNA"/>
</dbReference>
<feature type="region of interest" description="Disordered" evidence="1">
    <location>
        <begin position="185"/>
        <end position="208"/>
    </location>
</feature>